<dbReference type="PANTHER" id="PTHR33154:SF15">
    <property type="entry name" value="REGULATORY PROTEIN ARSR"/>
    <property type="match status" value="1"/>
</dbReference>
<protein>
    <submittedName>
        <fullName evidence="5">Helix-turn-helix protein</fullName>
    </submittedName>
</protein>
<gene>
    <name evidence="5" type="ORF">LX16_3897</name>
</gene>
<dbReference type="PANTHER" id="PTHR33154">
    <property type="entry name" value="TRANSCRIPTIONAL REGULATOR, ARSR FAMILY"/>
    <property type="match status" value="1"/>
</dbReference>
<dbReference type="Proteomes" id="UP000321617">
    <property type="component" value="Unassembled WGS sequence"/>
</dbReference>
<reference evidence="5 6" key="1">
    <citation type="journal article" date="2013" name="Stand. Genomic Sci.">
        <title>Genomic Encyclopedia of Type Strains, Phase I: The one thousand microbial genomes (KMG-I) project.</title>
        <authorList>
            <person name="Kyrpides N.C."/>
            <person name="Woyke T."/>
            <person name="Eisen J.A."/>
            <person name="Garrity G."/>
            <person name="Lilburn T.G."/>
            <person name="Beck B.J."/>
            <person name="Whitman W.B."/>
            <person name="Hugenholtz P."/>
            <person name="Klenk H.P."/>
        </authorList>
    </citation>
    <scope>NUCLEOTIDE SEQUENCE [LARGE SCALE GENOMIC DNA]</scope>
    <source>
        <strain evidence="5 6">DSM 45044</strain>
    </source>
</reference>
<keyword evidence="2" id="KW-0238">DNA-binding</keyword>
<dbReference type="AlphaFoldDB" id="A0A562UXV8"/>
<keyword evidence="3" id="KW-0804">Transcription</keyword>
<proteinExistence type="predicted"/>
<evidence type="ECO:0000256" key="3">
    <source>
        <dbReference type="ARBA" id="ARBA00023163"/>
    </source>
</evidence>
<dbReference type="CDD" id="cd00090">
    <property type="entry name" value="HTH_ARSR"/>
    <property type="match status" value="1"/>
</dbReference>
<evidence type="ECO:0000256" key="2">
    <source>
        <dbReference type="ARBA" id="ARBA00023125"/>
    </source>
</evidence>
<organism evidence="5 6">
    <name type="scientific">Stackebrandtia albiflava</name>
    <dbReference type="NCBI Taxonomy" id="406432"/>
    <lineage>
        <taxon>Bacteria</taxon>
        <taxon>Bacillati</taxon>
        <taxon>Actinomycetota</taxon>
        <taxon>Actinomycetes</taxon>
        <taxon>Glycomycetales</taxon>
        <taxon>Glycomycetaceae</taxon>
        <taxon>Stackebrandtia</taxon>
    </lineage>
</organism>
<dbReference type="InterPro" id="IPR011991">
    <property type="entry name" value="ArsR-like_HTH"/>
</dbReference>
<dbReference type="GO" id="GO:0003700">
    <property type="term" value="F:DNA-binding transcription factor activity"/>
    <property type="evidence" value="ECO:0007669"/>
    <property type="project" value="InterPro"/>
</dbReference>
<dbReference type="Gene3D" id="6.10.140.2180">
    <property type="match status" value="1"/>
</dbReference>
<dbReference type="InterPro" id="IPR036390">
    <property type="entry name" value="WH_DNA-bd_sf"/>
</dbReference>
<accession>A0A562UXV8</accession>
<evidence type="ECO:0000259" key="4">
    <source>
        <dbReference type="PROSITE" id="PS50987"/>
    </source>
</evidence>
<keyword evidence="1" id="KW-0805">Transcription regulation</keyword>
<dbReference type="EMBL" id="VLLL01000007">
    <property type="protein sequence ID" value="TWJ10480.1"/>
    <property type="molecule type" value="Genomic_DNA"/>
</dbReference>
<dbReference type="InterPro" id="IPR051081">
    <property type="entry name" value="HTH_MetalResp_TranReg"/>
</dbReference>
<dbReference type="SUPFAM" id="SSF46785">
    <property type="entry name" value="Winged helix' DNA-binding domain"/>
    <property type="match status" value="1"/>
</dbReference>
<dbReference type="RefSeq" id="WP_147141045.1">
    <property type="nucleotide sequence ID" value="NZ_BAABIJ010000003.1"/>
</dbReference>
<dbReference type="OrthoDB" id="7945987at2"/>
<comment type="caution">
    <text evidence="5">The sequence shown here is derived from an EMBL/GenBank/DDBJ whole genome shotgun (WGS) entry which is preliminary data.</text>
</comment>
<dbReference type="Gene3D" id="1.10.10.10">
    <property type="entry name" value="Winged helix-like DNA-binding domain superfamily/Winged helix DNA-binding domain"/>
    <property type="match status" value="1"/>
</dbReference>
<sequence>MSSEQDDQNEIRYSDPEMIRALAHPARVAVLDYLSDAGEATATECAKVAGLSPSAMSYHLRTLAKVGLVEDAEGRGDGRERVWRRKVGGFSVGVEYDAPESEKLVGRAMIEAFQADSDAKMRRWLDAASEEPREWYDTMTFSQVSLKLTVEEVEEFKKGLMALMEPFGGRARPEAPEGARRMAFHFRLFPEV</sequence>
<name>A0A562UXV8_9ACTN</name>
<evidence type="ECO:0000256" key="1">
    <source>
        <dbReference type="ARBA" id="ARBA00023015"/>
    </source>
</evidence>
<dbReference type="Pfam" id="PF12840">
    <property type="entry name" value="HTH_20"/>
    <property type="match status" value="1"/>
</dbReference>
<keyword evidence="6" id="KW-1185">Reference proteome</keyword>
<dbReference type="SMART" id="SM00418">
    <property type="entry name" value="HTH_ARSR"/>
    <property type="match status" value="1"/>
</dbReference>
<dbReference type="InterPro" id="IPR036388">
    <property type="entry name" value="WH-like_DNA-bd_sf"/>
</dbReference>
<evidence type="ECO:0000313" key="6">
    <source>
        <dbReference type="Proteomes" id="UP000321617"/>
    </source>
</evidence>
<evidence type="ECO:0000313" key="5">
    <source>
        <dbReference type="EMBL" id="TWJ10480.1"/>
    </source>
</evidence>
<dbReference type="InterPro" id="IPR001845">
    <property type="entry name" value="HTH_ArsR_DNA-bd_dom"/>
</dbReference>
<dbReference type="GO" id="GO:0003677">
    <property type="term" value="F:DNA binding"/>
    <property type="evidence" value="ECO:0007669"/>
    <property type="project" value="UniProtKB-KW"/>
</dbReference>
<dbReference type="PROSITE" id="PS50987">
    <property type="entry name" value="HTH_ARSR_2"/>
    <property type="match status" value="1"/>
</dbReference>
<feature type="domain" description="HTH arsR-type" evidence="4">
    <location>
        <begin position="7"/>
        <end position="102"/>
    </location>
</feature>